<accession>A0A1W5ZVA4</accession>
<dbReference type="OrthoDB" id="1796720at2"/>
<reference evidence="2 3" key="1">
    <citation type="submission" date="2017-04" db="EMBL/GenBank/DDBJ databases">
        <title>The whole genome sequencing and assembly of Halobacillus mangrovi strain.</title>
        <authorList>
            <person name="Lee S.-J."/>
            <person name="Park M.-K."/>
            <person name="Kim J.-Y."/>
            <person name="Lee Y.-J."/>
            <person name="Yi H."/>
            <person name="Bahn Y.-S."/>
            <person name="Kim J.F."/>
            <person name="Lee D.-W."/>
        </authorList>
    </citation>
    <scope>NUCLEOTIDE SEQUENCE [LARGE SCALE GENOMIC DNA]</scope>
    <source>
        <strain evidence="2 3">KTB 131</strain>
    </source>
</reference>
<dbReference type="Pfam" id="PF01381">
    <property type="entry name" value="HTH_3"/>
    <property type="match status" value="1"/>
</dbReference>
<keyword evidence="3" id="KW-1185">Reference proteome</keyword>
<proteinExistence type="predicted"/>
<evidence type="ECO:0000313" key="2">
    <source>
        <dbReference type="EMBL" id="ARI77215.1"/>
    </source>
</evidence>
<dbReference type="AlphaFoldDB" id="A0A1W5ZVA4"/>
<dbReference type="PROSITE" id="PS50943">
    <property type="entry name" value="HTH_CROC1"/>
    <property type="match status" value="1"/>
</dbReference>
<dbReference type="GO" id="GO:0003677">
    <property type="term" value="F:DNA binding"/>
    <property type="evidence" value="ECO:0007669"/>
    <property type="project" value="InterPro"/>
</dbReference>
<organism evidence="2 3">
    <name type="scientific">Halobacillus mangrovi</name>
    <dbReference type="NCBI Taxonomy" id="402384"/>
    <lineage>
        <taxon>Bacteria</taxon>
        <taxon>Bacillati</taxon>
        <taxon>Bacillota</taxon>
        <taxon>Bacilli</taxon>
        <taxon>Bacillales</taxon>
        <taxon>Bacillaceae</taxon>
        <taxon>Halobacillus</taxon>
    </lineage>
</organism>
<sequence>MDKEQLREQVSHKMKLIRVEYGYTQNRMAEVLGLSKKTLVQIEKERTLAGWTTVVAVCALFQQSEVLKGVLGDAPLEIVETMAHYQLDGPVGKTMGGKVWWNLIAESEEYILQQNVISQHYRIIDRDYQRWFSSFDQMEASNRFEELSKK</sequence>
<name>A0A1W5ZVA4_9BACI</name>
<dbReference type="Gene3D" id="1.10.260.40">
    <property type="entry name" value="lambda repressor-like DNA-binding domains"/>
    <property type="match status" value="1"/>
</dbReference>
<evidence type="ECO:0000259" key="1">
    <source>
        <dbReference type="PROSITE" id="PS50943"/>
    </source>
</evidence>
<dbReference type="CDD" id="cd00093">
    <property type="entry name" value="HTH_XRE"/>
    <property type="match status" value="1"/>
</dbReference>
<gene>
    <name evidence="2" type="ORF">HM131_10355</name>
</gene>
<dbReference type="KEGG" id="hmn:HM131_10355"/>
<dbReference type="STRING" id="402384.HM131_10355"/>
<dbReference type="InterPro" id="IPR010982">
    <property type="entry name" value="Lambda_DNA-bd_dom_sf"/>
</dbReference>
<feature type="domain" description="HTH cro/C1-type" evidence="1">
    <location>
        <begin position="14"/>
        <end position="67"/>
    </location>
</feature>
<dbReference type="InterPro" id="IPR001387">
    <property type="entry name" value="Cro/C1-type_HTH"/>
</dbReference>
<dbReference type="EMBL" id="CP020772">
    <property type="protein sequence ID" value="ARI77215.1"/>
    <property type="molecule type" value="Genomic_DNA"/>
</dbReference>
<evidence type="ECO:0000313" key="3">
    <source>
        <dbReference type="Proteomes" id="UP000192527"/>
    </source>
</evidence>
<dbReference type="SMART" id="SM00530">
    <property type="entry name" value="HTH_XRE"/>
    <property type="match status" value="1"/>
</dbReference>
<protein>
    <submittedName>
        <fullName evidence="2">Transcriptional regulator</fullName>
    </submittedName>
</protein>
<dbReference type="RefSeq" id="WP_085029687.1">
    <property type="nucleotide sequence ID" value="NZ_CP020772.1"/>
</dbReference>
<dbReference type="Proteomes" id="UP000192527">
    <property type="component" value="Chromosome"/>
</dbReference>
<dbReference type="SUPFAM" id="SSF47413">
    <property type="entry name" value="lambda repressor-like DNA-binding domains"/>
    <property type="match status" value="1"/>
</dbReference>